<feature type="transmembrane region" description="Helical" evidence="5">
    <location>
        <begin position="396"/>
        <end position="417"/>
    </location>
</feature>
<dbReference type="PANTHER" id="PTHR23501:SF198">
    <property type="entry name" value="AZOLE RESISTANCE PROTEIN 1-RELATED"/>
    <property type="match status" value="1"/>
</dbReference>
<dbReference type="InterPro" id="IPR036259">
    <property type="entry name" value="MFS_trans_sf"/>
</dbReference>
<dbReference type="OrthoDB" id="10021397at2759"/>
<dbReference type="VEuPathDB" id="FungiDB:BO97DRAFT_469870"/>
<evidence type="ECO:0000256" key="4">
    <source>
        <dbReference type="ARBA" id="ARBA00023136"/>
    </source>
</evidence>
<feature type="transmembrane region" description="Helical" evidence="5">
    <location>
        <begin position="138"/>
        <end position="163"/>
    </location>
</feature>
<feature type="transmembrane region" description="Helical" evidence="5">
    <location>
        <begin position="227"/>
        <end position="246"/>
    </location>
</feature>
<dbReference type="PANTHER" id="PTHR23501">
    <property type="entry name" value="MAJOR FACILITATOR SUPERFAMILY"/>
    <property type="match status" value="1"/>
</dbReference>
<dbReference type="GO" id="GO:0005886">
    <property type="term" value="C:plasma membrane"/>
    <property type="evidence" value="ECO:0007669"/>
    <property type="project" value="TreeGrafter"/>
</dbReference>
<feature type="transmembrane region" description="Helical" evidence="5">
    <location>
        <begin position="363"/>
        <end position="384"/>
    </location>
</feature>
<dbReference type="Pfam" id="PF07690">
    <property type="entry name" value="MFS_1"/>
    <property type="match status" value="1"/>
</dbReference>
<feature type="transmembrane region" description="Helical" evidence="5">
    <location>
        <begin position="113"/>
        <end position="132"/>
    </location>
</feature>
<evidence type="ECO:0000256" key="2">
    <source>
        <dbReference type="ARBA" id="ARBA00022692"/>
    </source>
</evidence>
<keyword evidence="3 5" id="KW-1133">Transmembrane helix</keyword>
<feature type="transmembrane region" description="Helical" evidence="5">
    <location>
        <begin position="85"/>
        <end position="101"/>
    </location>
</feature>
<protein>
    <submittedName>
        <fullName evidence="7">MFS general substrate transporter</fullName>
    </submittedName>
</protein>
<feature type="transmembrane region" description="Helical" evidence="5">
    <location>
        <begin position="170"/>
        <end position="189"/>
    </location>
</feature>
<dbReference type="Gene3D" id="1.20.1250.20">
    <property type="entry name" value="MFS general substrate transporter like domains"/>
    <property type="match status" value="1"/>
</dbReference>
<dbReference type="Proteomes" id="UP000248961">
    <property type="component" value="Unassembled WGS sequence"/>
</dbReference>
<dbReference type="PROSITE" id="PS50850">
    <property type="entry name" value="MFS"/>
    <property type="match status" value="1"/>
</dbReference>
<evidence type="ECO:0000256" key="1">
    <source>
        <dbReference type="ARBA" id="ARBA00004141"/>
    </source>
</evidence>
<feature type="transmembrane region" description="Helical" evidence="5">
    <location>
        <begin position="429"/>
        <end position="448"/>
    </location>
</feature>
<dbReference type="InterPro" id="IPR020846">
    <property type="entry name" value="MFS_dom"/>
</dbReference>
<dbReference type="Gene3D" id="1.20.1720.10">
    <property type="entry name" value="Multidrug resistance protein D"/>
    <property type="match status" value="1"/>
</dbReference>
<gene>
    <name evidence="7" type="ORF">BO97DRAFT_469870</name>
</gene>
<keyword evidence="8" id="KW-1185">Reference proteome</keyword>
<keyword evidence="2 5" id="KW-0812">Transmembrane</keyword>
<organism evidence="7 8">
    <name type="scientific">Aspergillus homomorphus (strain CBS 101889)</name>
    <dbReference type="NCBI Taxonomy" id="1450537"/>
    <lineage>
        <taxon>Eukaryota</taxon>
        <taxon>Fungi</taxon>
        <taxon>Dikarya</taxon>
        <taxon>Ascomycota</taxon>
        <taxon>Pezizomycotina</taxon>
        <taxon>Eurotiomycetes</taxon>
        <taxon>Eurotiomycetidae</taxon>
        <taxon>Eurotiales</taxon>
        <taxon>Aspergillaceae</taxon>
        <taxon>Aspergillus</taxon>
        <taxon>Aspergillus subgen. Circumdati</taxon>
    </lineage>
</organism>
<dbReference type="AlphaFoldDB" id="A0A395I1S2"/>
<comment type="subcellular location">
    <subcellularLocation>
        <location evidence="1">Membrane</location>
        <topology evidence="1">Multi-pass membrane protein</topology>
    </subcellularLocation>
</comment>
<evidence type="ECO:0000256" key="3">
    <source>
        <dbReference type="ARBA" id="ARBA00022989"/>
    </source>
</evidence>
<dbReference type="GO" id="GO:0022857">
    <property type="term" value="F:transmembrane transporter activity"/>
    <property type="evidence" value="ECO:0007669"/>
    <property type="project" value="InterPro"/>
</dbReference>
<dbReference type="GeneID" id="37204172"/>
<reference evidence="7 8" key="1">
    <citation type="submission" date="2018-02" db="EMBL/GenBank/DDBJ databases">
        <title>The genomes of Aspergillus section Nigri reveals drivers in fungal speciation.</title>
        <authorList>
            <consortium name="DOE Joint Genome Institute"/>
            <person name="Vesth T.C."/>
            <person name="Nybo J."/>
            <person name="Theobald S."/>
            <person name="Brandl J."/>
            <person name="Frisvad J.C."/>
            <person name="Nielsen K.F."/>
            <person name="Lyhne E.K."/>
            <person name="Kogle M.E."/>
            <person name="Kuo A."/>
            <person name="Riley R."/>
            <person name="Clum A."/>
            <person name="Nolan M."/>
            <person name="Lipzen A."/>
            <person name="Salamov A."/>
            <person name="Henrissat B."/>
            <person name="Wiebenga A."/>
            <person name="De vries R.P."/>
            <person name="Grigoriev I.V."/>
            <person name="Mortensen U.H."/>
            <person name="Andersen M.R."/>
            <person name="Baker S.E."/>
        </authorList>
    </citation>
    <scope>NUCLEOTIDE SEQUENCE [LARGE SCALE GENOMIC DNA]</scope>
    <source>
        <strain evidence="7 8">CBS 101889</strain>
    </source>
</reference>
<sequence length="527" mass="56104">MTGQRDIQTFPEPEICMENIHKVEADMSSPVREPDVPKYPSSLRLWLAVIALCLGIFLATLDSTIIATATPYITDEFHSLDEAGWYSSIYTMAICMSQLVYGKLSASCPIQWIYSAAMLLFLIGSAVCGSAPNSPALIAGRAIAGLGCSGLLIGAFSLVPFLAAPEKRPILLGLISGSRGLATTFGPLIGGALTERASWRWNFYINLPLGAVIQIVFWLSGQFVRSIDLIGFIALAPSVVCLLLALQWGGVQYGWGNARIVVLLILSATLGIIFILIEVQQGSKAMLPARIFSQRTVASASFFAFCTSGSIFILTYYLPIWFQGVKGVSPMQSGIDMLPWVITSTITSLAAGVLISKIGHAQYFLVISTVFGALGSGLFTTFSLHTTDGQWIGYQILYAISSSLASITPLLVVQNALALGDVPIGSSMVMFTQTLGASIFVSTAQALFTNNLSENLRGLDVAGLSANVVASGGITTITRDLSGETKTMVLGAISDALTQSWYLAVGLSCLSIVGALVVEQGRMKREN</sequence>
<accession>A0A395I1S2</accession>
<evidence type="ECO:0000313" key="7">
    <source>
        <dbReference type="EMBL" id="RAL13118.1"/>
    </source>
</evidence>
<evidence type="ECO:0000259" key="6">
    <source>
        <dbReference type="PROSITE" id="PS50850"/>
    </source>
</evidence>
<feature type="transmembrane region" description="Helical" evidence="5">
    <location>
        <begin position="337"/>
        <end position="356"/>
    </location>
</feature>
<feature type="transmembrane region" description="Helical" evidence="5">
    <location>
        <begin position="500"/>
        <end position="518"/>
    </location>
</feature>
<feature type="transmembrane region" description="Helical" evidence="5">
    <location>
        <begin position="45"/>
        <end position="73"/>
    </location>
</feature>
<dbReference type="SUPFAM" id="SSF103473">
    <property type="entry name" value="MFS general substrate transporter"/>
    <property type="match status" value="1"/>
</dbReference>
<evidence type="ECO:0000256" key="5">
    <source>
        <dbReference type="SAM" id="Phobius"/>
    </source>
</evidence>
<feature type="transmembrane region" description="Helical" evidence="5">
    <location>
        <begin position="297"/>
        <end position="317"/>
    </location>
</feature>
<dbReference type="EMBL" id="KZ824280">
    <property type="protein sequence ID" value="RAL13118.1"/>
    <property type="molecule type" value="Genomic_DNA"/>
</dbReference>
<evidence type="ECO:0000313" key="8">
    <source>
        <dbReference type="Proteomes" id="UP000248961"/>
    </source>
</evidence>
<feature type="domain" description="Major facilitator superfamily (MFS) profile" evidence="6">
    <location>
        <begin position="48"/>
        <end position="523"/>
    </location>
</feature>
<dbReference type="CDD" id="cd17502">
    <property type="entry name" value="MFS_Azr1_MDR_like"/>
    <property type="match status" value="1"/>
</dbReference>
<name>A0A395I1S2_ASPHC</name>
<dbReference type="RefSeq" id="XP_025552272.1">
    <property type="nucleotide sequence ID" value="XM_025699883.1"/>
</dbReference>
<dbReference type="InterPro" id="IPR011701">
    <property type="entry name" value="MFS"/>
</dbReference>
<keyword evidence="4 5" id="KW-0472">Membrane</keyword>
<proteinExistence type="predicted"/>
<feature type="transmembrane region" description="Helical" evidence="5">
    <location>
        <begin position="258"/>
        <end position="277"/>
    </location>
</feature>
<feature type="transmembrane region" description="Helical" evidence="5">
    <location>
        <begin position="201"/>
        <end position="220"/>
    </location>
</feature>